<evidence type="ECO:0000256" key="5">
    <source>
        <dbReference type="ARBA" id="ARBA00022833"/>
    </source>
</evidence>
<dbReference type="PROSITE" id="PS51134">
    <property type="entry name" value="ZF_TFIIB"/>
    <property type="match status" value="1"/>
</dbReference>
<evidence type="ECO:0000256" key="9">
    <source>
        <dbReference type="PROSITE-ProRule" id="PRU00469"/>
    </source>
</evidence>
<keyword evidence="13" id="KW-1185">Reference proteome</keyword>
<dbReference type="GO" id="GO:0097550">
    <property type="term" value="C:transcription preinitiation complex"/>
    <property type="evidence" value="ECO:0007669"/>
    <property type="project" value="TreeGrafter"/>
</dbReference>
<accession>A0A086TL34</accession>
<evidence type="ECO:0000256" key="10">
    <source>
        <dbReference type="SAM" id="MobiDB-lite"/>
    </source>
</evidence>
<evidence type="ECO:0000256" key="2">
    <source>
        <dbReference type="ARBA" id="ARBA00010857"/>
    </source>
</evidence>
<reference evidence="12 13" key="1">
    <citation type="submission" date="2011-02" db="EMBL/GenBank/DDBJ databases">
        <title>The Genome Sequence of Mortierella verticillata NRRL 6337.</title>
        <authorList>
            <consortium name="The Broad Institute Genome Sequencing Platform"/>
            <person name="Russ C."/>
            <person name="Cuomo C."/>
            <person name="Burger G."/>
            <person name="Gray M.W."/>
            <person name="Holland P.W.H."/>
            <person name="King N."/>
            <person name="Lang F.B.F."/>
            <person name="Roger A.J."/>
            <person name="Ruiz-Trillo I."/>
            <person name="Young S.K."/>
            <person name="Zeng Q."/>
            <person name="Gargeya S."/>
            <person name="Alvarado L."/>
            <person name="Berlin A."/>
            <person name="Chapman S.B."/>
            <person name="Chen Z."/>
            <person name="Freedman E."/>
            <person name="Gellesch M."/>
            <person name="Goldberg J."/>
            <person name="Griggs A."/>
            <person name="Gujja S."/>
            <person name="Heilman E."/>
            <person name="Heiman D."/>
            <person name="Howarth C."/>
            <person name="Mehta T."/>
            <person name="Neiman D."/>
            <person name="Pearson M."/>
            <person name="Roberts A."/>
            <person name="Saif S."/>
            <person name="Shea T."/>
            <person name="Shenoy N."/>
            <person name="Sisk P."/>
            <person name="Stolte C."/>
            <person name="Sykes S."/>
            <person name="White J."/>
            <person name="Yandava C."/>
            <person name="Haas B."/>
            <person name="Nusbaum C."/>
            <person name="Birren B."/>
        </authorList>
    </citation>
    <scope>NUCLEOTIDE SEQUENCE [LARGE SCALE GENOMIC DNA]</scope>
    <source>
        <strain evidence="12 13">NRRL 6337</strain>
    </source>
</reference>
<dbReference type="Gene3D" id="2.20.25.10">
    <property type="match status" value="1"/>
</dbReference>
<evidence type="ECO:0000256" key="1">
    <source>
        <dbReference type="ARBA" id="ARBA00004123"/>
    </source>
</evidence>
<dbReference type="GO" id="GO:0005634">
    <property type="term" value="C:nucleus"/>
    <property type="evidence" value="ECO:0007669"/>
    <property type="project" value="UniProtKB-SubCell"/>
</dbReference>
<dbReference type="GO" id="GO:0070897">
    <property type="term" value="P:transcription preinitiation complex assembly"/>
    <property type="evidence" value="ECO:0007669"/>
    <property type="project" value="InterPro"/>
</dbReference>
<keyword evidence="5" id="KW-0862">Zinc</keyword>
<dbReference type="InterPro" id="IPR036915">
    <property type="entry name" value="Cyclin-like_sf"/>
</dbReference>
<keyword evidence="6" id="KW-0805">Transcription regulation</keyword>
<name>A0A086TL34_9FUNG</name>
<gene>
    <name evidence="12" type="ORF">MVEG_12053</name>
</gene>
<evidence type="ECO:0000259" key="11">
    <source>
        <dbReference type="PROSITE" id="PS51134"/>
    </source>
</evidence>
<keyword evidence="3" id="KW-0479">Metal-binding</keyword>
<evidence type="ECO:0000256" key="8">
    <source>
        <dbReference type="ARBA" id="ARBA00023242"/>
    </source>
</evidence>
<dbReference type="CDD" id="cd00043">
    <property type="entry name" value="CYCLIN_SF"/>
    <property type="match status" value="1"/>
</dbReference>
<dbReference type="AlphaFoldDB" id="A0A086TL34"/>
<protein>
    <recommendedName>
        <fullName evidence="11">TFIIB-type domain-containing protein</fullName>
    </recommendedName>
</protein>
<feature type="region of interest" description="Disordered" evidence="10">
    <location>
        <begin position="643"/>
        <end position="725"/>
    </location>
</feature>
<evidence type="ECO:0000313" key="13">
    <source>
        <dbReference type="Proteomes" id="UP000243308"/>
    </source>
</evidence>
<sequence>MDTPDDMSWRDSSRADSPSSHVMTEDFEDESQECPSCGSRNSTVDEWETTICTGCGLVLEESPVVIRESDTIKYQLKKVDAHGRPGSTAVYRTHGCVSHSAYTKDRETIRKKFLDLRSHQAKQAIQAAGRLVQSPIPIMDRAFHLWRAVYGKWQVKAGDHFDCMALSCLYVVSKEMNKGVSLIRLASVSNQSHLRIGAVFKRVSNVLLKHKLIDLDKTVYSNEDSHWIELTRLLELRRDEMPKALQETFDPSTDSRTRLSQLKEILAVSQKVLAIVIESGVATGRQVSGIVAACVVLALQYHLKSKTRRPAGLMEWAIDFFMVTDSRIRLQMREVEFCMIDWIKRLPYVPKKRFKPSEIVDYMDEVFGYFQNFHADNQAIWNAVDRLVVEDEEEEEVYEAEEENDDSLDAGTPVPDQEVELLEENLLVDKVPELLQATFRAGLEATRREKTEVNRAAVFLPRSFRASERQRARQQKRLYIAKESLGLVTKSTSEEARPRIKAQDEMVKHMKILLKLGTRTEQELVDATPDILSYWAKKDASPIAPDHDLDAKELSDKDLPEEEWQHIVRTDQERDVYWRVMGPDIVLGEATNKRNAEYNEWKIEYKKRKKDGTYVDIREKPVQAKAKDTRPKSSRLNYAALEELRREEEEEERQASLGKSAHGVKETVQGAKKTVQETIENHIEPEDKGEDEDEEAEEDYGEEDYGEYANQHGEGAYEWEMEEDY</sequence>
<evidence type="ECO:0000256" key="7">
    <source>
        <dbReference type="ARBA" id="ARBA00023163"/>
    </source>
</evidence>
<dbReference type="OrthoDB" id="2436478at2759"/>
<dbReference type="Gene3D" id="1.10.472.10">
    <property type="entry name" value="Cyclin-like"/>
    <property type="match status" value="1"/>
</dbReference>
<proteinExistence type="inferred from homology"/>
<evidence type="ECO:0000256" key="6">
    <source>
        <dbReference type="ARBA" id="ARBA00023015"/>
    </source>
</evidence>
<dbReference type="PANTHER" id="PTHR11618">
    <property type="entry name" value="TRANSCRIPTION INITIATION FACTOR IIB-RELATED"/>
    <property type="match status" value="1"/>
</dbReference>
<keyword evidence="4 9" id="KW-0863">Zinc-finger</keyword>
<evidence type="ECO:0000256" key="4">
    <source>
        <dbReference type="ARBA" id="ARBA00022771"/>
    </source>
</evidence>
<dbReference type="Proteomes" id="UP000243308">
    <property type="component" value="Unassembled WGS sequence"/>
</dbReference>
<feature type="domain" description="TFIIB-type" evidence="11">
    <location>
        <begin position="30"/>
        <end position="60"/>
    </location>
</feature>
<keyword evidence="7" id="KW-0804">Transcription</keyword>
<dbReference type="GO" id="GO:0000126">
    <property type="term" value="C:transcription factor TFIIIB complex"/>
    <property type="evidence" value="ECO:0007669"/>
    <property type="project" value="TreeGrafter"/>
</dbReference>
<organism evidence="12 13">
    <name type="scientific">Podila verticillata NRRL 6337</name>
    <dbReference type="NCBI Taxonomy" id="1069443"/>
    <lineage>
        <taxon>Eukaryota</taxon>
        <taxon>Fungi</taxon>
        <taxon>Fungi incertae sedis</taxon>
        <taxon>Mucoromycota</taxon>
        <taxon>Mortierellomycotina</taxon>
        <taxon>Mortierellomycetes</taxon>
        <taxon>Mortierellales</taxon>
        <taxon>Mortierellaceae</taxon>
        <taxon>Podila</taxon>
    </lineage>
</organism>
<dbReference type="GO" id="GO:0000995">
    <property type="term" value="F:RNA polymerase III general transcription initiation factor activity"/>
    <property type="evidence" value="ECO:0007669"/>
    <property type="project" value="TreeGrafter"/>
</dbReference>
<dbReference type="InterPro" id="IPR000812">
    <property type="entry name" value="TFIIB"/>
</dbReference>
<feature type="region of interest" description="Disordered" evidence="10">
    <location>
        <begin position="1"/>
        <end position="42"/>
    </location>
</feature>
<keyword evidence="8" id="KW-0539">Nucleus</keyword>
<dbReference type="InterPro" id="IPR013137">
    <property type="entry name" value="Znf_TFIIB"/>
</dbReference>
<evidence type="ECO:0000313" key="12">
    <source>
        <dbReference type="EMBL" id="KFH62661.1"/>
    </source>
</evidence>
<dbReference type="EMBL" id="KN042431">
    <property type="protein sequence ID" value="KFH62661.1"/>
    <property type="molecule type" value="Genomic_DNA"/>
</dbReference>
<dbReference type="PANTHER" id="PTHR11618:SF4">
    <property type="entry name" value="TRANSCRIPTION FACTOR IIIB 90 KDA SUBUNIT"/>
    <property type="match status" value="1"/>
</dbReference>
<dbReference type="SUPFAM" id="SSF47954">
    <property type="entry name" value="Cyclin-like"/>
    <property type="match status" value="1"/>
</dbReference>
<comment type="similarity">
    <text evidence="2">Belongs to the TFIIB family.</text>
</comment>
<evidence type="ECO:0000256" key="3">
    <source>
        <dbReference type="ARBA" id="ARBA00022723"/>
    </source>
</evidence>
<dbReference type="GO" id="GO:0001006">
    <property type="term" value="F:RNA polymerase III type 3 promoter sequence-specific DNA binding"/>
    <property type="evidence" value="ECO:0007669"/>
    <property type="project" value="TreeGrafter"/>
</dbReference>
<dbReference type="SUPFAM" id="SSF57783">
    <property type="entry name" value="Zinc beta-ribbon"/>
    <property type="match status" value="1"/>
</dbReference>
<feature type="compositionally biased region" description="Acidic residues" evidence="10">
    <location>
        <begin position="687"/>
        <end position="706"/>
    </location>
</feature>
<dbReference type="GO" id="GO:0008270">
    <property type="term" value="F:zinc ion binding"/>
    <property type="evidence" value="ECO:0007669"/>
    <property type="project" value="UniProtKB-KW"/>
</dbReference>
<comment type="subcellular location">
    <subcellularLocation>
        <location evidence="1">Nucleus</location>
    </subcellularLocation>
</comment>